<evidence type="ECO:0000313" key="5">
    <source>
        <dbReference type="Proteomes" id="UP000054538"/>
    </source>
</evidence>
<dbReference type="PROSITE" id="PS50297">
    <property type="entry name" value="ANK_REP_REGION"/>
    <property type="match status" value="2"/>
</dbReference>
<dbReference type="Pfam" id="PF12796">
    <property type="entry name" value="Ank_2"/>
    <property type="match status" value="1"/>
</dbReference>
<dbReference type="InterPro" id="IPR036770">
    <property type="entry name" value="Ankyrin_rpt-contain_sf"/>
</dbReference>
<organism evidence="4 5">
    <name type="scientific">Paxillus rubicundulus Ve08.2h10</name>
    <dbReference type="NCBI Taxonomy" id="930991"/>
    <lineage>
        <taxon>Eukaryota</taxon>
        <taxon>Fungi</taxon>
        <taxon>Dikarya</taxon>
        <taxon>Basidiomycota</taxon>
        <taxon>Agaricomycotina</taxon>
        <taxon>Agaricomycetes</taxon>
        <taxon>Agaricomycetidae</taxon>
        <taxon>Boletales</taxon>
        <taxon>Paxilineae</taxon>
        <taxon>Paxillaceae</taxon>
        <taxon>Paxillus</taxon>
    </lineage>
</organism>
<dbReference type="SMART" id="SM00248">
    <property type="entry name" value="ANK"/>
    <property type="match status" value="2"/>
</dbReference>
<dbReference type="HOGENOM" id="CLU_000134_45_5_1"/>
<keyword evidence="5" id="KW-1185">Reference proteome</keyword>
<feature type="non-terminal residue" evidence="4">
    <location>
        <position position="109"/>
    </location>
</feature>
<dbReference type="PROSITE" id="PS50088">
    <property type="entry name" value="ANK_REPEAT"/>
    <property type="match status" value="2"/>
</dbReference>
<evidence type="ECO:0000256" key="3">
    <source>
        <dbReference type="PROSITE-ProRule" id="PRU00023"/>
    </source>
</evidence>
<dbReference type="OrthoDB" id="194358at2759"/>
<dbReference type="PANTHER" id="PTHR24173:SF74">
    <property type="entry name" value="ANKYRIN REPEAT DOMAIN-CONTAINING PROTEIN 16"/>
    <property type="match status" value="1"/>
</dbReference>
<keyword evidence="1" id="KW-0677">Repeat</keyword>
<dbReference type="PANTHER" id="PTHR24173">
    <property type="entry name" value="ANKYRIN REPEAT CONTAINING"/>
    <property type="match status" value="1"/>
</dbReference>
<name>A0A0D0BSH6_9AGAM</name>
<dbReference type="PRINTS" id="PR01415">
    <property type="entry name" value="ANKYRIN"/>
</dbReference>
<dbReference type="SUPFAM" id="SSF48403">
    <property type="entry name" value="Ankyrin repeat"/>
    <property type="match status" value="1"/>
</dbReference>
<proteinExistence type="predicted"/>
<accession>A0A0D0BSH6</accession>
<dbReference type="InParanoid" id="A0A0D0BSH6"/>
<dbReference type="Proteomes" id="UP000054538">
    <property type="component" value="Unassembled WGS sequence"/>
</dbReference>
<protein>
    <recommendedName>
        <fullName evidence="6">Ankyrin</fullName>
    </recommendedName>
</protein>
<reference evidence="5" key="2">
    <citation type="submission" date="2015-01" db="EMBL/GenBank/DDBJ databases">
        <title>Evolutionary Origins and Diversification of the Mycorrhizal Mutualists.</title>
        <authorList>
            <consortium name="DOE Joint Genome Institute"/>
            <consortium name="Mycorrhizal Genomics Consortium"/>
            <person name="Kohler A."/>
            <person name="Kuo A."/>
            <person name="Nagy L.G."/>
            <person name="Floudas D."/>
            <person name="Copeland A."/>
            <person name="Barry K.W."/>
            <person name="Cichocki N."/>
            <person name="Veneault-Fourrey C."/>
            <person name="LaButti K."/>
            <person name="Lindquist E.A."/>
            <person name="Lipzen A."/>
            <person name="Lundell T."/>
            <person name="Morin E."/>
            <person name="Murat C."/>
            <person name="Riley R."/>
            <person name="Ohm R."/>
            <person name="Sun H."/>
            <person name="Tunlid A."/>
            <person name="Henrissat B."/>
            <person name="Grigoriev I.V."/>
            <person name="Hibbett D.S."/>
            <person name="Martin F."/>
        </authorList>
    </citation>
    <scope>NUCLEOTIDE SEQUENCE [LARGE SCALE GENOMIC DNA]</scope>
    <source>
        <strain evidence="5">Ve08.2h10</strain>
    </source>
</reference>
<dbReference type="EMBL" id="KN828911">
    <property type="protein sequence ID" value="KIK74387.1"/>
    <property type="molecule type" value="Genomic_DNA"/>
</dbReference>
<keyword evidence="2 3" id="KW-0040">ANK repeat</keyword>
<evidence type="ECO:0000313" key="4">
    <source>
        <dbReference type="EMBL" id="KIK74387.1"/>
    </source>
</evidence>
<feature type="non-terminal residue" evidence="4">
    <location>
        <position position="1"/>
    </location>
</feature>
<dbReference type="STRING" id="930991.A0A0D0BSH6"/>
<feature type="repeat" description="ANK" evidence="3">
    <location>
        <begin position="53"/>
        <end position="85"/>
    </location>
</feature>
<dbReference type="Gene3D" id="1.25.40.20">
    <property type="entry name" value="Ankyrin repeat-containing domain"/>
    <property type="match status" value="1"/>
</dbReference>
<feature type="repeat" description="ANK" evidence="3">
    <location>
        <begin position="18"/>
        <end position="50"/>
    </location>
</feature>
<dbReference type="InterPro" id="IPR002110">
    <property type="entry name" value="Ankyrin_rpt"/>
</dbReference>
<sequence length="109" mass="12009">YLRREPPQHSTHSGFSTDPATTLHFACYYGHTTIAELLLRKDVNLQVAAQSQFLNTALHFASSQGHLDVVKLLINKGADPRLQNKDLHTPLDLARINGHGSVVTVLSIV</sequence>
<reference evidence="4 5" key="1">
    <citation type="submission" date="2014-04" db="EMBL/GenBank/DDBJ databases">
        <authorList>
            <consortium name="DOE Joint Genome Institute"/>
            <person name="Kuo A."/>
            <person name="Kohler A."/>
            <person name="Jargeat P."/>
            <person name="Nagy L.G."/>
            <person name="Floudas D."/>
            <person name="Copeland A."/>
            <person name="Barry K.W."/>
            <person name="Cichocki N."/>
            <person name="Veneault-Fourrey C."/>
            <person name="LaButti K."/>
            <person name="Lindquist E.A."/>
            <person name="Lipzen A."/>
            <person name="Lundell T."/>
            <person name="Morin E."/>
            <person name="Murat C."/>
            <person name="Sun H."/>
            <person name="Tunlid A."/>
            <person name="Henrissat B."/>
            <person name="Grigoriev I.V."/>
            <person name="Hibbett D.S."/>
            <person name="Martin F."/>
            <person name="Nordberg H.P."/>
            <person name="Cantor M.N."/>
            <person name="Hua S.X."/>
        </authorList>
    </citation>
    <scope>NUCLEOTIDE SEQUENCE [LARGE SCALE GENOMIC DNA]</scope>
    <source>
        <strain evidence="4 5">Ve08.2h10</strain>
    </source>
</reference>
<gene>
    <name evidence="4" type="ORF">PAXRUDRAFT_51670</name>
</gene>
<evidence type="ECO:0000256" key="2">
    <source>
        <dbReference type="ARBA" id="ARBA00023043"/>
    </source>
</evidence>
<evidence type="ECO:0000256" key="1">
    <source>
        <dbReference type="ARBA" id="ARBA00022737"/>
    </source>
</evidence>
<evidence type="ECO:0008006" key="6">
    <source>
        <dbReference type="Google" id="ProtNLM"/>
    </source>
</evidence>
<dbReference type="AlphaFoldDB" id="A0A0D0BSH6"/>